<keyword evidence="1" id="KW-1133">Transmembrane helix</keyword>
<sequence>MNKLLKNKLLILSAISVLFFIFLLLSFFVIIIVKSDLQDIRTNRIQAANLFYDLILLIIYAHLGFSIFSYVKKYKYLKKQ</sequence>
<dbReference type="Proteomes" id="UP000233517">
    <property type="component" value="Unassembled WGS sequence"/>
</dbReference>
<evidence type="ECO:0000313" key="2">
    <source>
        <dbReference type="EMBL" id="PKM91160.1"/>
    </source>
</evidence>
<comment type="caution">
    <text evidence="2">The sequence shown here is derived from an EMBL/GenBank/DDBJ whole genome shotgun (WGS) entry which is preliminary data.</text>
</comment>
<name>A0A2N2E8U3_9BACT</name>
<protein>
    <submittedName>
        <fullName evidence="2">Uncharacterized protein</fullName>
    </submittedName>
</protein>
<evidence type="ECO:0000256" key="1">
    <source>
        <dbReference type="SAM" id="Phobius"/>
    </source>
</evidence>
<dbReference type="AlphaFoldDB" id="A0A2N2E8U3"/>
<evidence type="ECO:0000313" key="3">
    <source>
        <dbReference type="Proteomes" id="UP000233517"/>
    </source>
</evidence>
<gene>
    <name evidence="2" type="ORF">CVU82_03870</name>
</gene>
<proteinExistence type="predicted"/>
<organism evidence="2 3">
    <name type="scientific">Candidatus Falkowbacteria bacterium HGW-Falkowbacteria-1</name>
    <dbReference type="NCBI Taxonomy" id="2013768"/>
    <lineage>
        <taxon>Bacteria</taxon>
        <taxon>Candidatus Falkowiibacteriota</taxon>
    </lineage>
</organism>
<accession>A0A2N2E8U3</accession>
<feature type="transmembrane region" description="Helical" evidence="1">
    <location>
        <begin position="9"/>
        <end position="31"/>
    </location>
</feature>
<keyword evidence="1" id="KW-0812">Transmembrane</keyword>
<feature type="transmembrane region" description="Helical" evidence="1">
    <location>
        <begin position="51"/>
        <end position="71"/>
    </location>
</feature>
<reference evidence="2 3" key="1">
    <citation type="journal article" date="2017" name="ISME J.">
        <title>Potential for microbial H2 and metal transformations associated with novel bacteria and archaea in deep terrestrial subsurface sediments.</title>
        <authorList>
            <person name="Hernsdorf A.W."/>
            <person name="Amano Y."/>
            <person name="Miyakawa K."/>
            <person name="Ise K."/>
            <person name="Suzuki Y."/>
            <person name="Anantharaman K."/>
            <person name="Probst A."/>
            <person name="Burstein D."/>
            <person name="Thomas B.C."/>
            <person name="Banfield J.F."/>
        </authorList>
    </citation>
    <scope>NUCLEOTIDE SEQUENCE [LARGE SCALE GENOMIC DNA]</scope>
    <source>
        <strain evidence="2">HGW-Falkowbacteria-1</strain>
    </source>
</reference>
<keyword evidence="1" id="KW-0472">Membrane</keyword>
<dbReference type="EMBL" id="PHAI01000003">
    <property type="protein sequence ID" value="PKM91160.1"/>
    <property type="molecule type" value="Genomic_DNA"/>
</dbReference>